<dbReference type="KEGG" id="tbv:H9L17_04860"/>
<protein>
    <submittedName>
        <fullName evidence="1">Uncharacterized protein</fullName>
    </submittedName>
</protein>
<dbReference type="Proteomes" id="UP000515977">
    <property type="component" value="Chromosome"/>
</dbReference>
<evidence type="ECO:0000313" key="1">
    <source>
        <dbReference type="EMBL" id="QNN47471.1"/>
    </source>
</evidence>
<proteinExistence type="predicted"/>
<reference evidence="1 2" key="1">
    <citation type="submission" date="2020-08" db="EMBL/GenBank/DDBJ databases">
        <title>Genome sequence of Thermomonas brevis KACC 16975T.</title>
        <authorList>
            <person name="Hyun D.-W."/>
            <person name="Bae J.-W."/>
        </authorList>
    </citation>
    <scope>NUCLEOTIDE SEQUENCE [LARGE SCALE GENOMIC DNA]</scope>
    <source>
        <strain evidence="1 2">KACC 16975</strain>
    </source>
</reference>
<accession>A0A7G9QVU6</accession>
<evidence type="ECO:0000313" key="2">
    <source>
        <dbReference type="Proteomes" id="UP000515977"/>
    </source>
</evidence>
<sequence>MKISLGALSAHKGKSIDDLIKESTDASLERSNYNNPTEVSSLLQAIGLNTAPLAPYMAQLEEAMKRRHRIVHRADENPNGGRGNHRVASISTPTLDAWIGNTQNFVRDVLAQV</sequence>
<organism evidence="1 2">
    <name type="scientific">Thermomonas brevis</name>
    <dbReference type="NCBI Taxonomy" id="215691"/>
    <lineage>
        <taxon>Bacteria</taxon>
        <taxon>Pseudomonadati</taxon>
        <taxon>Pseudomonadota</taxon>
        <taxon>Gammaproteobacteria</taxon>
        <taxon>Lysobacterales</taxon>
        <taxon>Lysobacteraceae</taxon>
        <taxon>Thermomonas</taxon>
    </lineage>
</organism>
<dbReference type="AlphaFoldDB" id="A0A7G9QVU6"/>
<gene>
    <name evidence="1" type="ORF">H9L17_04860</name>
</gene>
<name>A0A7G9QVU6_9GAMM</name>
<keyword evidence="2" id="KW-1185">Reference proteome</keyword>
<dbReference type="RefSeq" id="WP_187571216.1">
    <property type="nucleotide sequence ID" value="NZ_CP060711.1"/>
</dbReference>
<dbReference type="EMBL" id="CP060711">
    <property type="protein sequence ID" value="QNN47471.1"/>
    <property type="molecule type" value="Genomic_DNA"/>
</dbReference>